<evidence type="ECO:0000256" key="1">
    <source>
        <dbReference type="ARBA" id="ARBA00004141"/>
    </source>
</evidence>
<evidence type="ECO:0000259" key="7">
    <source>
        <dbReference type="Pfam" id="PF00662"/>
    </source>
</evidence>
<evidence type="ECO:0000256" key="5">
    <source>
        <dbReference type="SAM" id="Phobius"/>
    </source>
</evidence>
<dbReference type="GO" id="GO:0008137">
    <property type="term" value="F:NADH dehydrogenase (ubiquinone) activity"/>
    <property type="evidence" value="ECO:0007669"/>
    <property type="project" value="InterPro"/>
</dbReference>
<dbReference type="InterPro" id="IPR003945">
    <property type="entry name" value="NU5C-like"/>
</dbReference>
<dbReference type="GO" id="GO:0042773">
    <property type="term" value="P:ATP synthesis coupled electron transport"/>
    <property type="evidence" value="ECO:0007669"/>
    <property type="project" value="InterPro"/>
</dbReference>
<gene>
    <name evidence="8" type="ORF">SAMN04487945_1491</name>
</gene>
<name>A0A1I0P910_9EURY</name>
<dbReference type="EMBL" id="FOJA01000001">
    <property type="protein sequence ID" value="SEW10701.1"/>
    <property type="molecule type" value="Genomic_DNA"/>
</dbReference>
<dbReference type="GO" id="GO:0003954">
    <property type="term" value="F:NADH dehydrogenase activity"/>
    <property type="evidence" value="ECO:0007669"/>
    <property type="project" value="TreeGrafter"/>
</dbReference>
<protein>
    <submittedName>
        <fullName evidence="8">NAD(P)H-quinone oxidoreductase subunit 5</fullName>
    </submittedName>
</protein>
<feature type="transmembrane region" description="Helical" evidence="5">
    <location>
        <begin position="405"/>
        <end position="425"/>
    </location>
</feature>
<feature type="transmembrane region" description="Helical" evidence="5">
    <location>
        <begin position="89"/>
        <end position="107"/>
    </location>
</feature>
<dbReference type="PRINTS" id="PR01434">
    <property type="entry name" value="NADHDHGNASE5"/>
</dbReference>
<dbReference type="Pfam" id="PF00662">
    <property type="entry name" value="Proton_antipo_N"/>
    <property type="match status" value="1"/>
</dbReference>
<evidence type="ECO:0000313" key="8">
    <source>
        <dbReference type="EMBL" id="SEW10701.1"/>
    </source>
</evidence>
<reference evidence="8 9" key="1">
    <citation type="submission" date="2016-10" db="EMBL/GenBank/DDBJ databases">
        <authorList>
            <person name="de Groot N.N."/>
        </authorList>
    </citation>
    <scope>NUCLEOTIDE SEQUENCE [LARGE SCALE GENOMIC DNA]</scope>
    <source>
        <strain evidence="8 9">CGMCC 1.5337</strain>
    </source>
</reference>
<keyword evidence="9" id="KW-1185">Reference proteome</keyword>
<dbReference type="InterPro" id="IPR001516">
    <property type="entry name" value="Proton_antipo_N"/>
</dbReference>
<dbReference type="STRING" id="355548.SAMN04487945_1491"/>
<dbReference type="InterPro" id="IPR001750">
    <property type="entry name" value="ND/Mrp_TM"/>
</dbReference>
<feature type="transmembrane region" description="Helical" evidence="5">
    <location>
        <begin position="251"/>
        <end position="271"/>
    </location>
</feature>
<dbReference type="OrthoDB" id="186623at2157"/>
<feature type="transmembrane region" description="Helical" evidence="5">
    <location>
        <begin position="226"/>
        <end position="245"/>
    </location>
</feature>
<proteinExistence type="predicted"/>
<feature type="transmembrane region" description="Helical" evidence="5">
    <location>
        <begin position="189"/>
        <end position="214"/>
    </location>
</feature>
<dbReference type="PANTHER" id="PTHR42829:SF1">
    <property type="entry name" value="INORGANIC CARBON TRANSPORTER SUBUNIT DABB-RELATED"/>
    <property type="match status" value="1"/>
</dbReference>
<evidence type="ECO:0000256" key="2">
    <source>
        <dbReference type="ARBA" id="ARBA00022692"/>
    </source>
</evidence>
<keyword evidence="3 5" id="KW-1133">Transmembrane helix</keyword>
<dbReference type="GO" id="GO:0015990">
    <property type="term" value="P:electron transport coupled proton transport"/>
    <property type="evidence" value="ECO:0007669"/>
    <property type="project" value="TreeGrafter"/>
</dbReference>
<feature type="transmembrane region" description="Helical" evidence="5">
    <location>
        <begin position="26"/>
        <end position="46"/>
    </location>
</feature>
<evidence type="ECO:0000259" key="6">
    <source>
        <dbReference type="Pfam" id="PF00361"/>
    </source>
</evidence>
<organism evidence="8 9">
    <name type="scientific">Halobacterium jilantaiense</name>
    <dbReference type="NCBI Taxonomy" id="355548"/>
    <lineage>
        <taxon>Archaea</taxon>
        <taxon>Methanobacteriati</taxon>
        <taxon>Methanobacteriota</taxon>
        <taxon>Stenosarchaea group</taxon>
        <taxon>Halobacteria</taxon>
        <taxon>Halobacteriales</taxon>
        <taxon>Halobacteriaceae</taxon>
        <taxon>Halobacterium</taxon>
    </lineage>
</organism>
<dbReference type="GO" id="GO:0016020">
    <property type="term" value="C:membrane"/>
    <property type="evidence" value="ECO:0007669"/>
    <property type="project" value="UniProtKB-SubCell"/>
</dbReference>
<keyword evidence="4 5" id="KW-0472">Membrane</keyword>
<feature type="domain" description="NADH-Ubiquinone oxidoreductase (complex I) chain 5 N-terminal" evidence="7">
    <location>
        <begin position="56"/>
        <end position="94"/>
    </location>
</feature>
<dbReference type="RefSeq" id="WP_089668703.1">
    <property type="nucleotide sequence ID" value="NZ_FOJA01000001.1"/>
</dbReference>
<comment type="subcellular location">
    <subcellularLocation>
        <location evidence="1">Membrane</location>
        <topology evidence="1">Multi-pass membrane protein</topology>
    </subcellularLocation>
</comment>
<feature type="transmembrane region" description="Helical" evidence="5">
    <location>
        <begin position="437"/>
        <end position="459"/>
    </location>
</feature>
<evidence type="ECO:0000313" key="9">
    <source>
        <dbReference type="Proteomes" id="UP000198518"/>
    </source>
</evidence>
<dbReference type="Proteomes" id="UP000198518">
    <property type="component" value="Unassembled WGS sequence"/>
</dbReference>
<dbReference type="Pfam" id="PF00361">
    <property type="entry name" value="Proton_antipo_M"/>
    <property type="match status" value="1"/>
</dbReference>
<dbReference type="AlphaFoldDB" id="A0A1I0P910"/>
<accession>A0A1I0P910</accession>
<feature type="transmembrane region" description="Helical" evidence="5">
    <location>
        <begin position="151"/>
        <end position="169"/>
    </location>
</feature>
<feature type="transmembrane region" description="Helical" evidence="5">
    <location>
        <begin position="292"/>
        <end position="311"/>
    </location>
</feature>
<evidence type="ECO:0000256" key="3">
    <source>
        <dbReference type="ARBA" id="ARBA00022989"/>
    </source>
</evidence>
<evidence type="ECO:0000256" key="4">
    <source>
        <dbReference type="ARBA" id="ARBA00023136"/>
    </source>
</evidence>
<feature type="domain" description="NADH:quinone oxidoreductase/Mrp antiporter transmembrane" evidence="6">
    <location>
        <begin position="110"/>
        <end position="333"/>
    </location>
</feature>
<sequence>MTGDDSTTTVGPLDAPPRDPARLPLAVTRLVWLLWLGSLVALAAFVRDGAVTAGPFAVDGLTVVLWVAVTFFSGIVHSYARRYLAGDRALGRFFGLTLAFTLAVLVLVAADALLLFVAAWLAMGLSMAALIGHGGADWPQAAAAGRLARRYFLASTALVAVAAAVLAWQTGATTVSGATAAADTLPDPVLLTAAGALLLAAMVQSALVPFQTWLLSSMTAPTPASALMHAGFVNAGGVLLVRFAPVVTADASVLLVVAAVGAVSALTGKLLKSVQVDAKTRLGCSTVGQMGFMLLQVGLGFFAAAVAHLVLHGCYKAYLFLSVGEEVEHTAPADTAHETTGTGPVRAAATVVTGLVGGAVFAGITGKGLHVDAGLLLAGLVVLTTMHATRAALRSTSVPATYRYAAAPLVFLPSVAVYALTYTAVEGLLAGSPVAVAPADLTVVHALIATAFLATYVAIETGAYRVSDRLYVRLVNATQPPTHTLLSPTEDHNEH</sequence>
<dbReference type="PANTHER" id="PTHR42829">
    <property type="entry name" value="NADH-UBIQUINONE OXIDOREDUCTASE CHAIN 5"/>
    <property type="match status" value="1"/>
</dbReference>
<feature type="transmembrane region" description="Helical" evidence="5">
    <location>
        <begin position="113"/>
        <end position="131"/>
    </location>
</feature>
<keyword evidence="2 5" id="KW-0812">Transmembrane</keyword>
<feature type="transmembrane region" description="Helical" evidence="5">
    <location>
        <begin position="58"/>
        <end position="77"/>
    </location>
</feature>